<dbReference type="GO" id="GO:0046872">
    <property type="term" value="F:metal ion binding"/>
    <property type="evidence" value="ECO:0007669"/>
    <property type="project" value="InterPro"/>
</dbReference>
<accession>A0A2N9B216</accession>
<dbReference type="InterPro" id="IPR052032">
    <property type="entry name" value="ATP-dep_AA_Ligase"/>
</dbReference>
<evidence type="ECO:0000256" key="3">
    <source>
        <dbReference type="ARBA" id="ARBA00022840"/>
    </source>
</evidence>
<dbReference type="Pfam" id="PF18603">
    <property type="entry name" value="LAL_C2"/>
    <property type="match status" value="1"/>
</dbReference>
<dbReference type="Gene3D" id="3.30.470.20">
    <property type="entry name" value="ATP-grasp fold, B domain"/>
    <property type="match status" value="1"/>
</dbReference>
<evidence type="ECO:0000256" key="2">
    <source>
        <dbReference type="ARBA" id="ARBA00022741"/>
    </source>
</evidence>
<dbReference type="Pfam" id="PF18130">
    <property type="entry name" value="ATPgrasp_N"/>
    <property type="match status" value="1"/>
</dbReference>
<dbReference type="InterPro" id="IPR040570">
    <property type="entry name" value="LAL_C2"/>
</dbReference>
<sequence>MSESANGDVIVFLNLRRTPLEQRATLTAAHRLGYGVALIADSPPADLPREIVRVVHKVDTFDDAAVDAAVKAIAADHTIAGIVTWSDPGVESVSRIAAERGLPAPSPAAAEVARNKYLMRRSLADRPDLIPAFAQVVTWDETVTAAARIGYPLVLKPVSGNGSKGIHTVRNDDELRSAYDQLSRYVRPDVDRVFTGHSGEIIIEEFLVGTEHSVEGWVHRGTVYIAGVTDKITTPDYHLETGHLFPSALAPDRLESVHDLTRAVVSAFGIDDCAFHLECMVHPEGGVKLVECAARGGGDFIISHLVGLATGEPFCENTIRVATGQEPVLGTKPALHAGLTRILGTQEGTLQAIDGLGEALTVAGVEHIAIERTPGNAVRVPPADFVSSGILSVIATGDSRAAVEASLEAAEKAITVRVCDAG</sequence>
<dbReference type="InterPro" id="IPR011761">
    <property type="entry name" value="ATP-grasp"/>
</dbReference>
<dbReference type="PROSITE" id="PS50975">
    <property type="entry name" value="ATP_GRASP"/>
    <property type="match status" value="1"/>
</dbReference>
<dbReference type="RefSeq" id="WP_010047312.1">
    <property type="nucleotide sequence ID" value="NZ_LT962942.1"/>
</dbReference>
<evidence type="ECO:0000256" key="1">
    <source>
        <dbReference type="ARBA" id="ARBA00022598"/>
    </source>
</evidence>
<dbReference type="EMBL" id="LT963352">
    <property type="protein sequence ID" value="SOR77389.1"/>
    <property type="molecule type" value="Genomic_DNA"/>
</dbReference>
<dbReference type="AlphaFoldDB" id="A0A2N9B216"/>
<keyword evidence="1 6" id="KW-0436">Ligase</keyword>
<dbReference type="PANTHER" id="PTHR43585:SF2">
    <property type="entry name" value="ATP-GRASP ENZYME FSQD"/>
    <property type="match status" value="1"/>
</dbReference>
<name>A0A2N9B216_STRCX</name>
<dbReference type="SUPFAM" id="SSF56059">
    <property type="entry name" value="Glutathione synthetase ATP-binding domain-like"/>
    <property type="match status" value="1"/>
</dbReference>
<keyword evidence="2 4" id="KW-0547">Nucleotide-binding</keyword>
<dbReference type="InterPro" id="IPR041472">
    <property type="entry name" value="BL00235/CARNS1_N"/>
</dbReference>
<keyword evidence="7" id="KW-1185">Reference proteome</keyword>
<proteinExistence type="predicted"/>
<evidence type="ECO:0000259" key="5">
    <source>
        <dbReference type="PROSITE" id="PS50975"/>
    </source>
</evidence>
<evidence type="ECO:0000313" key="6">
    <source>
        <dbReference type="EMBL" id="SOR77389.1"/>
    </source>
</evidence>
<dbReference type="GO" id="GO:0016874">
    <property type="term" value="F:ligase activity"/>
    <property type="evidence" value="ECO:0007669"/>
    <property type="project" value="UniProtKB-KW"/>
</dbReference>
<keyword evidence="3 4" id="KW-0067">ATP-binding</keyword>
<reference evidence="7" key="1">
    <citation type="submission" date="2017-11" db="EMBL/GenBank/DDBJ databases">
        <authorList>
            <person name="Wibberg D."/>
        </authorList>
    </citation>
    <scope>NUCLEOTIDE SEQUENCE [LARGE SCALE GENOMIC DNA]</scope>
</reference>
<dbReference type="OrthoDB" id="24041at2"/>
<dbReference type="Gene3D" id="3.40.50.20">
    <property type="match status" value="1"/>
</dbReference>
<protein>
    <submittedName>
        <fullName evidence="6">Alanine-anticapsin ligase BacD</fullName>
    </submittedName>
</protein>
<dbReference type="GO" id="GO:0005524">
    <property type="term" value="F:ATP binding"/>
    <property type="evidence" value="ECO:0007669"/>
    <property type="project" value="UniProtKB-UniRule"/>
</dbReference>
<dbReference type="PANTHER" id="PTHR43585">
    <property type="entry name" value="FUMIPYRROLE BIOSYNTHESIS PROTEIN C"/>
    <property type="match status" value="1"/>
</dbReference>
<evidence type="ECO:0000313" key="7">
    <source>
        <dbReference type="Proteomes" id="UP000235464"/>
    </source>
</evidence>
<feature type="domain" description="ATP-grasp" evidence="5">
    <location>
        <begin position="120"/>
        <end position="323"/>
    </location>
</feature>
<dbReference type="Proteomes" id="UP000235464">
    <property type="component" value="Chromosome I"/>
</dbReference>
<evidence type="ECO:0000256" key="4">
    <source>
        <dbReference type="PROSITE-ProRule" id="PRU00409"/>
    </source>
</evidence>
<dbReference type="Pfam" id="PF13535">
    <property type="entry name" value="ATP-grasp_4"/>
    <property type="match status" value="1"/>
</dbReference>
<organism evidence="6 7">
    <name type="scientific">Streptomyces chartreusis NRRL 3882</name>
    <dbReference type="NCBI Taxonomy" id="1079985"/>
    <lineage>
        <taxon>Bacteria</taxon>
        <taxon>Bacillati</taxon>
        <taxon>Actinomycetota</taxon>
        <taxon>Actinomycetes</taxon>
        <taxon>Kitasatosporales</taxon>
        <taxon>Streptomycetaceae</taxon>
        <taxon>Streptomyces</taxon>
    </lineage>
</organism>
<gene>
    <name evidence="6" type="primary">bacD_3</name>
    <name evidence="6" type="ORF">SCNRRL3882_0861</name>
</gene>